<dbReference type="Gene3D" id="2.60.40.10">
    <property type="entry name" value="Immunoglobulins"/>
    <property type="match status" value="1"/>
</dbReference>
<name>A0A6L2PPI1_COPFO</name>
<comment type="caution">
    <text evidence="3">The sequence shown here is derived from an EMBL/GenBank/DDBJ whole genome shotgun (WGS) entry which is preliminary data.</text>
</comment>
<evidence type="ECO:0000259" key="2">
    <source>
        <dbReference type="PROSITE" id="PS50835"/>
    </source>
</evidence>
<feature type="non-terminal residue" evidence="3">
    <location>
        <position position="1"/>
    </location>
</feature>
<protein>
    <recommendedName>
        <fullName evidence="2">Ig-like domain-containing protein</fullName>
    </recommendedName>
</protein>
<dbReference type="InParanoid" id="A0A6L2PPI1"/>
<dbReference type="InterPro" id="IPR013783">
    <property type="entry name" value="Ig-like_fold"/>
</dbReference>
<gene>
    <name evidence="3" type="ORF">Cfor_09171</name>
</gene>
<dbReference type="InterPro" id="IPR007110">
    <property type="entry name" value="Ig-like_dom"/>
</dbReference>
<reference evidence="4" key="1">
    <citation type="submission" date="2020-01" db="EMBL/GenBank/DDBJ databases">
        <title>Draft genome sequence of the Termite Coptotermes fromosanus.</title>
        <authorList>
            <person name="Itakura S."/>
            <person name="Yosikawa Y."/>
            <person name="Umezawa K."/>
        </authorList>
    </citation>
    <scope>NUCLEOTIDE SEQUENCE [LARGE SCALE GENOMIC DNA]</scope>
</reference>
<dbReference type="SUPFAM" id="SSF48726">
    <property type="entry name" value="Immunoglobulin"/>
    <property type="match status" value="2"/>
</dbReference>
<feature type="domain" description="Ig-like" evidence="2">
    <location>
        <begin position="392"/>
        <end position="496"/>
    </location>
</feature>
<sequence length="1069" mass="118891">QGAEETINLNEVVHISSTISASECTLTLPNKTVCHYEYGAGSVTPTTLPSLPGEICEIPADLYLSYGPCDFTVNITSKILTGVYRLEYKMRNGTVGEDTFYVYLRSGGVPTGTLQVVEDENFYLRLEDSFENDNGKNCEVLYPNGTSDILLDSSHNSSNHWGTKDECGFKVEGVATSDSGNWTLRMSSSGGAYTFAEFAVTVIPLDQINSGEIPAKEWLIGDTQALDIPKQPYSKYCEIWNPRKELVQRASVCNYTQNIVTDADEGNWTFVFGIDGKLTNETLVQEIDVKKRDIEANVSHSEGFKNGKSLLCSIHPGPVTDCRFTRPDGEVLLPKEGIGNANYSYFGDGFSRGHCGLTIHNVTEEDKGVWKCSVAHRSTQWSGFLNVSSEFPDIEIETHRTPVVVKDGSELQLSCSAQRPVEYCWFRHPTGVAFRFSTDNILQDQLYRNYKYEDTLQEGVCTIRVLSAISSEDSGEWTCNLGVIGSPEEDYAKPITVRFAETDVISLEKEVVVSEGPAVLKCYSVPLGTPLEYCRFVRPDGKGFNVDPRNNNTVLRRYQYEAEGLVNGECGLRISEINEDEDVGKWTCVARLQGRKEEGQDYITVKTDDVVAETNRRIAAVRNGEELQLSCSDQRALEYCWFRHPSGVALRFSTEWVSLDQPYRQYVYSNTLQQGVCTIRVLPAISSEDSGDWTCNLGILGSPAEDNAKPILVGFAESDVISMEKELTVSEGPAVLKCYSVPLGIPLEYCRFIRPDGKGFNVVPNNNTVLGRYRYEAEGLAKGECGLRIVSEINEDEDVGTWTCLARLQRRRKEGHDFITLKADVPDIEVETHRTPVVVKDGAELQLSCTVQSPLEYCWFRHPSGVAFRFSTVTIPQDLLYRNYAYDDTLQEGVCTIRVLPANSSVDSGEWTCNLGVIGSAEEDYAKPITVGVSETDVISLEKEVVFSEDSAVLKCYSVPLGIPLEYCRFVRPDGKGFSVDPQNNNAVLGRYRYEAEGLAKGECGLRIVSEINEDEDVGKWTCLARLQGRTQEGQDYITVKTDGTLKASQLQDTNQSNNQSTNRLNKSK</sequence>
<dbReference type="Proteomes" id="UP000502823">
    <property type="component" value="Unassembled WGS sequence"/>
</dbReference>
<dbReference type="OrthoDB" id="6380398at2759"/>
<dbReference type="PANTHER" id="PTHR46013:SF4">
    <property type="entry name" value="B-CELL RECEPTOR CD22-RELATED"/>
    <property type="match status" value="1"/>
</dbReference>
<evidence type="ECO:0000313" key="4">
    <source>
        <dbReference type="Proteomes" id="UP000502823"/>
    </source>
</evidence>
<evidence type="ECO:0000256" key="1">
    <source>
        <dbReference type="SAM" id="MobiDB-lite"/>
    </source>
</evidence>
<dbReference type="PROSITE" id="PS50835">
    <property type="entry name" value="IG_LIKE"/>
    <property type="match status" value="2"/>
</dbReference>
<feature type="domain" description="Ig-like" evidence="2">
    <location>
        <begin position="826"/>
        <end position="930"/>
    </location>
</feature>
<accession>A0A6L2PPI1</accession>
<organism evidence="3 4">
    <name type="scientific">Coptotermes formosanus</name>
    <name type="common">Formosan subterranean termite</name>
    <dbReference type="NCBI Taxonomy" id="36987"/>
    <lineage>
        <taxon>Eukaryota</taxon>
        <taxon>Metazoa</taxon>
        <taxon>Ecdysozoa</taxon>
        <taxon>Arthropoda</taxon>
        <taxon>Hexapoda</taxon>
        <taxon>Insecta</taxon>
        <taxon>Pterygota</taxon>
        <taxon>Neoptera</taxon>
        <taxon>Polyneoptera</taxon>
        <taxon>Dictyoptera</taxon>
        <taxon>Blattodea</taxon>
        <taxon>Blattoidea</taxon>
        <taxon>Termitoidae</taxon>
        <taxon>Rhinotermitidae</taxon>
        <taxon>Coptotermes</taxon>
    </lineage>
</organism>
<feature type="compositionally biased region" description="Low complexity" evidence="1">
    <location>
        <begin position="1049"/>
        <end position="1069"/>
    </location>
</feature>
<keyword evidence="4" id="KW-1185">Reference proteome</keyword>
<dbReference type="EMBL" id="BLKM01007897">
    <property type="protein sequence ID" value="GFG31857.1"/>
    <property type="molecule type" value="Genomic_DNA"/>
</dbReference>
<dbReference type="SMART" id="SM00409">
    <property type="entry name" value="IG"/>
    <property type="match status" value="5"/>
</dbReference>
<dbReference type="PANTHER" id="PTHR46013">
    <property type="entry name" value="VASCULAR CELL ADHESION MOLECULE 1"/>
    <property type="match status" value="1"/>
</dbReference>
<dbReference type="InterPro" id="IPR036179">
    <property type="entry name" value="Ig-like_dom_sf"/>
</dbReference>
<evidence type="ECO:0000313" key="3">
    <source>
        <dbReference type="EMBL" id="GFG31857.1"/>
    </source>
</evidence>
<proteinExistence type="predicted"/>
<dbReference type="InterPro" id="IPR003599">
    <property type="entry name" value="Ig_sub"/>
</dbReference>
<feature type="region of interest" description="Disordered" evidence="1">
    <location>
        <begin position="1048"/>
        <end position="1069"/>
    </location>
</feature>
<dbReference type="AlphaFoldDB" id="A0A6L2PPI1"/>